<organism evidence="1 2">
    <name type="scientific">Streptomyces aurantiogriseus</name>
    <dbReference type="NCBI Taxonomy" id="66870"/>
    <lineage>
        <taxon>Bacteria</taxon>
        <taxon>Bacillati</taxon>
        <taxon>Actinomycetota</taxon>
        <taxon>Actinomycetes</taxon>
        <taxon>Kitasatosporales</taxon>
        <taxon>Streptomycetaceae</taxon>
        <taxon>Streptomyces</taxon>
    </lineage>
</organism>
<dbReference type="RefSeq" id="WP_189943484.1">
    <property type="nucleotide sequence ID" value="NZ_BMSX01000032.1"/>
</dbReference>
<name>A0A918FMH9_9ACTN</name>
<evidence type="ECO:0000313" key="2">
    <source>
        <dbReference type="Proteomes" id="UP000658320"/>
    </source>
</evidence>
<dbReference type="EMBL" id="BMSX01000032">
    <property type="protein sequence ID" value="GGR55976.1"/>
    <property type="molecule type" value="Genomic_DNA"/>
</dbReference>
<gene>
    <name evidence="1" type="ORF">GCM10010251_86150</name>
</gene>
<evidence type="ECO:0000313" key="1">
    <source>
        <dbReference type="EMBL" id="GGR55976.1"/>
    </source>
</evidence>
<dbReference type="AlphaFoldDB" id="A0A918FMH9"/>
<reference evidence="1" key="2">
    <citation type="submission" date="2020-09" db="EMBL/GenBank/DDBJ databases">
        <authorList>
            <person name="Sun Q."/>
            <person name="Ohkuma M."/>
        </authorList>
    </citation>
    <scope>NUCLEOTIDE SEQUENCE</scope>
    <source>
        <strain evidence="1">JCM 4346</strain>
    </source>
</reference>
<comment type="caution">
    <text evidence="1">The sequence shown here is derived from an EMBL/GenBank/DDBJ whole genome shotgun (WGS) entry which is preliminary data.</text>
</comment>
<dbReference type="Proteomes" id="UP000658320">
    <property type="component" value="Unassembled WGS sequence"/>
</dbReference>
<keyword evidence="2" id="KW-1185">Reference proteome</keyword>
<sequence length="47" mass="4820">MFNAALRAAVEHCTRGAADIRADAATARAEPAEALRSALTIASHGLT</sequence>
<accession>A0A918FMH9</accession>
<proteinExistence type="predicted"/>
<protein>
    <submittedName>
        <fullName evidence="1">Uncharacterized protein</fullName>
    </submittedName>
</protein>
<reference evidence="1" key="1">
    <citation type="journal article" date="2014" name="Int. J. Syst. Evol. Microbiol.">
        <title>Complete genome sequence of Corynebacterium casei LMG S-19264T (=DSM 44701T), isolated from a smear-ripened cheese.</title>
        <authorList>
            <consortium name="US DOE Joint Genome Institute (JGI-PGF)"/>
            <person name="Walter F."/>
            <person name="Albersmeier A."/>
            <person name="Kalinowski J."/>
            <person name="Ruckert C."/>
        </authorList>
    </citation>
    <scope>NUCLEOTIDE SEQUENCE</scope>
    <source>
        <strain evidence="1">JCM 4346</strain>
    </source>
</reference>